<accession>A0A365L0H8</accession>
<dbReference type="PANTHER" id="PTHR43792">
    <property type="entry name" value="GNAT FAMILY, PUTATIVE (AFU_ORTHOLOGUE AFUA_3G00765)-RELATED-RELATED"/>
    <property type="match status" value="1"/>
</dbReference>
<evidence type="ECO:0000313" key="5">
    <source>
        <dbReference type="EMBL" id="RAZ78927.1"/>
    </source>
</evidence>
<dbReference type="Pfam" id="PF13302">
    <property type="entry name" value="Acetyltransf_3"/>
    <property type="match status" value="1"/>
</dbReference>
<organism evidence="5 6">
    <name type="scientific">Planococcus halotolerans</name>
    <dbReference type="NCBI Taxonomy" id="2233542"/>
    <lineage>
        <taxon>Bacteria</taxon>
        <taxon>Bacillati</taxon>
        <taxon>Bacillota</taxon>
        <taxon>Bacilli</taxon>
        <taxon>Bacillales</taxon>
        <taxon>Caryophanaceae</taxon>
        <taxon>Planococcus</taxon>
    </lineage>
</organism>
<dbReference type="EMBL" id="QLZR01000002">
    <property type="protein sequence ID" value="RAZ78927.1"/>
    <property type="molecule type" value="Genomic_DNA"/>
</dbReference>
<dbReference type="SUPFAM" id="SSF55729">
    <property type="entry name" value="Acyl-CoA N-acyltransferases (Nat)"/>
    <property type="match status" value="1"/>
</dbReference>
<dbReference type="Proteomes" id="UP000251002">
    <property type="component" value="Unassembled WGS sequence"/>
</dbReference>
<proteinExistence type="inferred from homology"/>
<evidence type="ECO:0000259" key="4">
    <source>
        <dbReference type="PROSITE" id="PS51186"/>
    </source>
</evidence>
<dbReference type="PROSITE" id="PS51186">
    <property type="entry name" value="GNAT"/>
    <property type="match status" value="1"/>
</dbReference>
<dbReference type="InterPro" id="IPR000182">
    <property type="entry name" value="GNAT_dom"/>
</dbReference>
<name>A0A365L0H8_9BACL</name>
<evidence type="ECO:0000256" key="1">
    <source>
        <dbReference type="ARBA" id="ARBA00022679"/>
    </source>
</evidence>
<dbReference type="RefSeq" id="WP_112222378.1">
    <property type="nucleotide sequence ID" value="NZ_CP047673.1"/>
</dbReference>
<gene>
    <name evidence="5" type="ORF">DP120_04740</name>
</gene>
<protein>
    <submittedName>
        <fullName evidence="5">GNAT family N-acetyltransferase</fullName>
    </submittedName>
</protein>
<dbReference type="PANTHER" id="PTHR43792:SF8">
    <property type="entry name" value="[RIBOSOMAL PROTEIN US5]-ALANINE N-ACETYLTRANSFERASE"/>
    <property type="match status" value="1"/>
</dbReference>
<reference evidence="5 6" key="1">
    <citation type="submission" date="2018-06" db="EMBL/GenBank/DDBJ databases">
        <title>The draft genome sequences of strains SCU63 and S1.</title>
        <authorList>
            <person name="Gan L."/>
        </authorList>
    </citation>
    <scope>NUCLEOTIDE SEQUENCE [LARGE SCALE GENOMIC DNA]</scope>
    <source>
        <strain evidence="5 6">SCU63</strain>
    </source>
</reference>
<evidence type="ECO:0000313" key="6">
    <source>
        <dbReference type="Proteomes" id="UP000251002"/>
    </source>
</evidence>
<dbReference type="AlphaFoldDB" id="A0A365L0H8"/>
<comment type="similarity">
    <text evidence="3">Belongs to the acetyltransferase family. RimJ subfamily.</text>
</comment>
<dbReference type="CDD" id="cd04301">
    <property type="entry name" value="NAT_SF"/>
    <property type="match status" value="1"/>
</dbReference>
<comment type="caution">
    <text evidence="5">The sequence shown here is derived from an EMBL/GenBank/DDBJ whole genome shotgun (WGS) entry which is preliminary data.</text>
</comment>
<dbReference type="GO" id="GO:0016747">
    <property type="term" value="F:acyltransferase activity, transferring groups other than amino-acyl groups"/>
    <property type="evidence" value="ECO:0007669"/>
    <property type="project" value="InterPro"/>
</dbReference>
<dbReference type="InterPro" id="IPR051531">
    <property type="entry name" value="N-acetyltransferase"/>
</dbReference>
<feature type="domain" description="N-acetyltransferase" evidence="4">
    <location>
        <begin position="9"/>
        <end position="171"/>
    </location>
</feature>
<sequence length="182" mass="20986">MKTLETERVYLREFIESDWVGVHNYASQEQVSEHQTWEPSSKEESKEFVKQVLDDSQIMPRTRFTFAIVHKEDEVMIGSGEINIRSFSNKTGEISYILNPDYWGMGIATEVAKVVIGFGFSELNLHRIYATCAPKNIGSQKVLEKSGMSFEGRMRETLLLKEGWRDSLLYSVLTHERPTEQV</sequence>
<keyword evidence="2" id="KW-0012">Acyltransferase</keyword>
<keyword evidence="1 5" id="KW-0808">Transferase</keyword>
<evidence type="ECO:0000256" key="3">
    <source>
        <dbReference type="ARBA" id="ARBA00038502"/>
    </source>
</evidence>
<keyword evidence="6" id="KW-1185">Reference proteome</keyword>
<dbReference type="InterPro" id="IPR016181">
    <property type="entry name" value="Acyl_CoA_acyltransferase"/>
</dbReference>
<evidence type="ECO:0000256" key="2">
    <source>
        <dbReference type="ARBA" id="ARBA00023315"/>
    </source>
</evidence>
<dbReference type="Gene3D" id="3.40.630.30">
    <property type="match status" value="1"/>
</dbReference>